<evidence type="ECO:0000313" key="3">
    <source>
        <dbReference type="Proteomes" id="UP000799764"/>
    </source>
</evidence>
<feature type="compositionally biased region" description="Basic and acidic residues" evidence="1">
    <location>
        <begin position="90"/>
        <end position="104"/>
    </location>
</feature>
<comment type="caution">
    <text evidence="2">The sequence shown here is derived from an EMBL/GenBank/DDBJ whole genome shotgun (WGS) entry which is preliminary data.</text>
</comment>
<protein>
    <submittedName>
        <fullName evidence="2">Uncharacterized protein</fullName>
    </submittedName>
</protein>
<dbReference type="Proteomes" id="UP000799764">
    <property type="component" value="Unassembled WGS sequence"/>
</dbReference>
<reference evidence="2" key="1">
    <citation type="journal article" date="2020" name="Stud. Mycol.">
        <title>101 Dothideomycetes genomes: a test case for predicting lifestyles and emergence of pathogens.</title>
        <authorList>
            <person name="Haridas S."/>
            <person name="Albert R."/>
            <person name="Binder M."/>
            <person name="Bloem J."/>
            <person name="Labutti K."/>
            <person name="Salamov A."/>
            <person name="Andreopoulos B."/>
            <person name="Baker S."/>
            <person name="Barry K."/>
            <person name="Bills G."/>
            <person name="Bluhm B."/>
            <person name="Cannon C."/>
            <person name="Castanera R."/>
            <person name="Culley D."/>
            <person name="Daum C."/>
            <person name="Ezra D."/>
            <person name="Gonzalez J."/>
            <person name="Henrissat B."/>
            <person name="Kuo A."/>
            <person name="Liang C."/>
            <person name="Lipzen A."/>
            <person name="Lutzoni F."/>
            <person name="Magnuson J."/>
            <person name="Mondo S."/>
            <person name="Nolan M."/>
            <person name="Ohm R."/>
            <person name="Pangilinan J."/>
            <person name="Park H.-J."/>
            <person name="Ramirez L."/>
            <person name="Alfaro M."/>
            <person name="Sun H."/>
            <person name="Tritt A."/>
            <person name="Yoshinaga Y."/>
            <person name="Zwiers L.-H."/>
            <person name="Turgeon B."/>
            <person name="Goodwin S."/>
            <person name="Spatafora J."/>
            <person name="Crous P."/>
            <person name="Grigoriev I."/>
        </authorList>
    </citation>
    <scope>NUCLEOTIDE SEQUENCE</scope>
    <source>
        <strain evidence="2">CBS 690.94</strain>
    </source>
</reference>
<accession>A0A9P4PGP1</accession>
<dbReference type="AlphaFoldDB" id="A0A9P4PGP1"/>
<gene>
    <name evidence="2" type="ORF">P171DRAFT_281932</name>
</gene>
<proteinExistence type="predicted"/>
<name>A0A9P4PGP1_9PLEO</name>
<evidence type="ECO:0000313" key="2">
    <source>
        <dbReference type="EMBL" id="KAF2444745.1"/>
    </source>
</evidence>
<dbReference type="EMBL" id="MU001500">
    <property type="protein sequence ID" value="KAF2444745.1"/>
    <property type="molecule type" value="Genomic_DNA"/>
</dbReference>
<feature type="region of interest" description="Disordered" evidence="1">
    <location>
        <begin position="1"/>
        <end position="26"/>
    </location>
</feature>
<evidence type="ECO:0000256" key="1">
    <source>
        <dbReference type="SAM" id="MobiDB-lite"/>
    </source>
</evidence>
<keyword evidence="3" id="KW-1185">Reference proteome</keyword>
<feature type="region of interest" description="Disordered" evidence="1">
    <location>
        <begin position="41"/>
        <end position="112"/>
    </location>
</feature>
<organism evidence="2 3">
    <name type="scientific">Karstenula rhodostoma CBS 690.94</name>
    <dbReference type="NCBI Taxonomy" id="1392251"/>
    <lineage>
        <taxon>Eukaryota</taxon>
        <taxon>Fungi</taxon>
        <taxon>Dikarya</taxon>
        <taxon>Ascomycota</taxon>
        <taxon>Pezizomycotina</taxon>
        <taxon>Dothideomycetes</taxon>
        <taxon>Pleosporomycetidae</taxon>
        <taxon>Pleosporales</taxon>
        <taxon>Massarineae</taxon>
        <taxon>Didymosphaeriaceae</taxon>
        <taxon>Karstenula</taxon>
    </lineage>
</organism>
<sequence length="112" mass="12415">MLYTTTNTALNKPNISNAASKQPNPNQYIFRSVQPHTYHLFTTSTSPTHHPAYPTLARIDSHYQPASHINQHKRNPPTSPPSADLPKPSPKSEGRGEHRFDDCTHSSCVSVG</sequence>